<protein>
    <submittedName>
        <fullName evidence="1">Uncharacterized protein</fullName>
    </submittedName>
</protein>
<proteinExistence type="predicted"/>
<evidence type="ECO:0000313" key="1">
    <source>
        <dbReference type="EMBL" id="SVD88643.1"/>
    </source>
</evidence>
<accession>A0A382YZM2</accession>
<organism evidence="1">
    <name type="scientific">marine metagenome</name>
    <dbReference type="NCBI Taxonomy" id="408172"/>
    <lineage>
        <taxon>unclassified sequences</taxon>
        <taxon>metagenomes</taxon>
        <taxon>ecological metagenomes</taxon>
    </lineage>
</organism>
<name>A0A382YZM2_9ZZZZ</name>
<sequence>MNLFENYLINQGRKANGTAYAYSTVCAYRREMEKFLTIQQINNYYATFIIPQPEPNYHGTKQAAMRAWKKYCINRITQTL</sequence>
<reference evidence="1" key="1">
    <citation type="submission" date="2018-05" db="EMBL/GenBank/DDBJ databases">
        <authorList>
            <person name="Lanie J.A."/>
            <person name="Ng W.-L."/>
            <person name="Kazmierczak K.M."/>
            <person name="Andrzejewski T.M."/>
            <person name="Davidsen T.M."/>
            <person name="Wayne K.J."/>
            <person name="Tettelin H."/>
            <person name="Glass J.I."/>
            <person name="Rusch D."/>
            <person name="Podicherti R."/>
            <person name="Tsui H.-C.T."/>
            <person name="Winkler M.E."/>
        </authorList>
    </citation>
    <scope>NUCLEOTIDE SEQUENCE</scope>
</reference>
<dbReference type="EMBL" id="UINC01179781">
    <property type="protein sequence ID" value="SVD88643.1"/>
    <property type="molecule type" value="Genomic_DNA"/>
</dbReference>
<gene>
    <name evidence="1" type="ORF">METZ01_LOCUS441497</name>
</gene>
<dbReference type="AlphaFoldDB" id="A0A382YZM2"/>